<accession>A0A173GC63</accession>
<dbReference type="GeneID" id="30310392"/>
<feature type="domain" description="DUF6378" evidence="1">
    <location>
        <begin position="77"/>
        <end position="154"/>
    </location>
</feature>
<proteinExistence type="predicted"/>
<dbReference type="Pfam" id="PF19905">
    <property type="entry name" value="DUF6378"/>
    <property type="match status" value="1"/>
</dbReference>
<organism evidence="2 3">
    <name type="scientific">Salmonella phage 64795_sal3</name>
    <dbReference type="NCBI Taxonomy" id="1813769"/>
    <lineage>
        <taxon>Viruses</taxon>
        <taxon>Duplodnaviria</taxon>
        <taxon>Heunggongvirae</taxon>
        <taxon>Uroviricota</taxon>
        <taxon>Caudoviricetes</taxon>
        <taxon>Saltrevirus</taxon>
        <taxon>Saltrevirus sv64795sal3</taxon>
    </lineage>
</organism>
<dbReference type="Proteomes" id="UP000203313">
    <property type="component" value="Segment"/>
</dbReference>
<dbReference type="EMBL" id="KX017520">
    <property type="protein sequence ID" value="ANH50850.1"/>
    <property type="molecule type" value="Genomic_DNA"/>
</dbReference>
<reference evidence="2 3" key="1">
    <citation type="submission" date="2016-04" db="EMBL/GenBank/DDBJ databases">
        <title>Complete Genome Sequences of three Siphoviridae Bacteriophages infecting Salmonella enterica enterica subsp. Enteridis.</title>
        <authorList>
            <person name="Paradiso R."/>
            <person name="Lombardi S."/>
            <person name="Iodice M.G."/>
            <person name="Riccardi M.G."/>
            <person name="Orsini M."/>
            <person name="Bolletti Censi S."/>
            <person name="Galiero G."/>
            <person name="Borriello G."/>
        </authorList>
    </citation>
    <scope>NUCLEOTIDE SEQUENCE [LARGE SCALE GENOMIC DNA]</scope>
</reference>
<keyword evidence="3" id="KW-1185">Reference proteome</keyword>
<dbReference type="KEGG" id="vg:30310392"/>
<dbReference type="OrthoDB" id="23976at10239"/>
<dbReference type="RefSeq" id="YP_009322213.1">
    <property type="nucleotide sequence ID" value="NC_031918.1"/>
</dbReference>
<name>A0A173GC63_9CAUD</name>
<evidence type="ECO:0000313" key="3">
    <source>
        <dbReference type="Proteomes" id="UP000203313"/>
    </source>
</evidence>
<dbReference type="InterPro" id="IPR045958">
    <property type="entry name" value="DUF6378"/>
</dbReference>
<evidence type="ECO:0000259" key="1">
    <source>
        <dbReference type="Pfam" id="PF19905"/>
    </source>
</evidence>
<evidence type="ECO:0000313" key="2">
    <source>
        <dbReference type="EMBL" id="ANH50850.1"/>
    </source>
</evidence>
<sequence length="163" mass="18237">MKKWKYLKGCENDFNGHNTAVLVVKSGRTGMIHYLSCCYAGRISDIEGAGDIVIAIRVPVNDEQDLNDCIGAPEADATEQLITERGSRYGKFKDGAEIMQELKDVMREVDGWRNLTPSQREALDMIQHKIGRILNGDPTYDDSWKDIAGYATLIVNELNGEIK</sequence>
<protein>
    <recommendedName>
        <fullName evidence="1">DUF6378 domain-containing protein</fullName>
    </recommendedName>
</protein>